<dbReference type="GO" id="GO:0009638">
    <property type="term" value="P:phototropism"/>
    <property type="evidence" value="ECO:0007669"/>
    <property type="project" value="InterPro"/>
</dbReference>
<evidence type="ECO:0000313" key="2">
    <source>
        <dbReference type="EMBL" id="EPS68770.1"/>
    </source>
</evidence>
<evidence type="ECO:0008006" key="4">
    <source>
        <dbReference type="Google" id="ProtNLM"/>
    </source>
</evidence>
<feature type="region of interest" description="Disordered" evidence="1">
    <location>
        <begin position="304"/>
        <end position="334"/>
    </location>
</feature>
<dbReference type="Proteomes" id="UP000015453">
    <property type="component" value="Unassembled WGS sequence"/>
</dbReference>
<evidence type="ECO:0000313" key="3">
    <source>
        <dbReference type="Proteomes" id="UP000015453"/>
    </source>
</evidence>
<evidence type="ECO:0000256" key="1">
    <source>
        <dbReference type="SAM" id="MobiDB-lite"/>
    </source>
</evidence>
<gene>
    <name evidence="2" type="ORF">M569_06003</name>
</gene>
<proteinExistence type="predicted"/>
<dbReference type="AlphaFoldDB" id="S8CPU0"/>
<feature type="compositionally biased region" description="Basic and acidic residues" evidence="1">
    <location>
        <begin position="304"/>
        <end position="314"/>
    </location>
</feature>
<feature type="region of interest" description="Disordered" evidence="1">
    <location>
        <begin position="1"/>
        <end position="22"/>
    </location>
</feature>
<feature type="region of interest" description="Disordered" evidence="1">
    <location>
        <begin position="261"/>
        <end position="284"/>
    </location>
</feature>
<comment type="caution">
    <text evidence="2">The sequence shown here is derived from an EMBL/GenBank/DDBJ whole genome shotgun (WGS) entry which is preliminary data.</text>
</comment>
<dbReference type="OrthoDB" id="691744at2759"/>
<feature type="compositionally biased region" description="Polar residues" evidence="1">
    <location>
        <begin position="95"/>
        <end position="111"/>
    </location>
</feature>
<dbReference type="InterPro" id="IPR039615">
    <property type="entry name" value="PKS"/>
</dbReference>
<reference evidence="2 3" key="1">
    <citation type="journal article" date="2013" name="BMC Genomics">
        <title>The miniature genome of a carnivorous plant Genlisea aurea contains a low number of genes and short non-coding sequences.</title>
        <authorList>
            <person name="Leushkin E.V."/>
            <person name="Sutormin R.A."/>
            <person name="Nabieva E.R."/>
            <person name="Penin A.A."/>
            <person name="Kondrashov A.S."/>
            <person name="Logacheva M.D."/>
        </authorList>
    </citation>
    <scope>NUCLEOTIDE SEQUENCE [LARGE SCALE GENOMIC DNA]</scope>
</reference>
<protein>
    <recommendedName>
        <fullName evidence="4">Phytochrome kinase substrate 1</fullName>
    </recommendedName>
</protein>
<feature type="compositionally biased region" description="Basic and acidic residues" evidence="1">
    <location>
        <begin position="1"/>
        <end position="12"/>
    </location>
</feature>
<sequence length="464" mass="50640">MAKQNSSHDHPPLFKPNEFPTAPNLDISFSSYIRHKSGENDDLEISIFDAHKYFSDNNKELKPPPPADRRNSSHDLFPRISSVSSADNRHFPMRSTPTASSEASWNSQTGLLVNPPGTAGVSMRGFSDRKKQSIGWIFGRNCCCTGEKSVRIKRVTSNSDSAAESRSSSYARGEIINHQKPPVFPVVEIPRQQRVTATGPPFVEVISGGFSFPIMEKPRVADKSQPLRKPTVNLTADFPPRESIEVYQPWRSSVDATRRHYGMGSPIKRPTNSNADDDNGSDASSDLFEIESISTQTASFHMYRSRDSFEDTPRKLSGAGRSSIDDPSTPSVAATECYPPSEVSVDWSVTTAEGLASISNFSVSASQIGIGENFLRRRMEEEKAEAAEAEAGADRRRVNNNAGLLLLSCRHEKAVSVGPQPVKFPSGEGSSNFPVRIAGRPPRSEKSPPLGAAQSARLSLAFAA</sequence>
<accession>S8CPU0</accession>
<feature type="region of interest" description="Disordered" evidence="1">
    <location>
        <begin position="420"/>
        <end position="453"/>
    </location>
</feature>
<feature type="region of interest" description="Disordered" evidence="1">
    <location>
        <begin position="56"/>
        <end position="75"/>
    </location>
</feature>
<organism evidence="2 3">
    <name type="scientific">Genlisea aurea</name>
    <dbReference type="NCBI Taxonomy" id="192259"/>
    <lineage>
        <taxon>Eukaryota</taxon>
        <taxon>Viridiplantae</taxon>
        <taxon>Streptophyta</taxon>
        <taxon>Embryophyta</taxon>
        <taxon>Tracheophyta</taxon>
        <taxon>Spermatophyta</taxon>
        <taxon>Magnoliopsida</taxon>
        <taxon>eudicotyledons</taxon>
        <taxon>Gunneridae</taxon>
        <taxon>Pentapetalae</taxon>
        <taxon>asterids</taxon>
        <taxon>lamiids</taxon>
        <taxon>Lamiales</taxon>
        <taxon>Lentibulariaceae</taxon>
        <taxon>Genlisea</taxon>
    </lineage>
</organism>
<name>S8CPU0_9LAMI</name>
<dbReference type="PANTHER" id="PTHR33781:SF1">
    <property type="entry name" value="PROTEIN PHYTOCHROME KINASE SUBSTRATE 4"/>
    <property type="match status" value="1"/>
</dbReference>
<keyword evidence="3" id="KW-1185">Reference proteome</keyword>
<dbReference type="PANTHER" id="PTHR33781">
    <property type="entry name" value="PROTEIN PHYTOCHROME KINASE SUBSTRATE 1-RELATED"/>
    <property type="match status" value="1"/>
</dbReference>
<feature type="region of interest" description="Disordered" evidence="1">
    <location>
        <begin position="80"/>
        <end position="111"/>
    </location>
</feature>
<dbReference type="EMBL" id="AUSU01002451">
    <property type="protein sequence ID" value="EPS68770.1"/>
    <property type="molecule type" value="Genomic_DNA"/>
</dbReference>